<protein>
    <submittedName>
        <fullName evidence="1">Uncharacterized protein</fullName>
    </submittedName>
</protein>
<gene>
    <name evidence="1" type="ORF">NLU14_08630</name>
</gene>
<name>A0ABT5Y9G6_9GAMM</name>
<sequence>MSLSDRIFDSAWSHLLCQRAKSLAGGTSSGLALYGAAGRRDPVGLFIDIEQYEPDLEERRASDPLVIAAIERSIEEPLDDDCVSLLVALSRIHREVDPVDWGASLRDLALKYGFSVPKAPGPLTRLNHFLVRVERERWGFRLGYGQPPDKWLA</sequence>
<dbReference type="EMBL" id="JANCMW010000004">
    <property type="protein sequence ID" value="MDF0750294.1"/>
    <property type="molecule type" value="Genomic_DNA"/>
</dbReference>
<keyword evidence="2" id="KW-1185">Reference proteome</keyword>
<accession>A0ABT5Y9G6</accession>
<dbReference type="RefSeq" id="WP_275705825.1">
    <property type="nucleotide sequence ID" value="NZ_JANCMW010000004.1"/>
</dbReference>
<organism evidence="1 2">
    <name type="scientific">Marinobacter iranensis</name>
    <dbReference type="NCBI Taxonomy" id="2962607"/>
    <lineage>
        <taxon>Bacteria</taxon>
        <taxon>Pseudomonadati</taxon>
        <taxon>Pseudomonadota</taxon>
        <taxon>Gammaproteobacteria</taxon>
        <taxon>Pseudomonadales</taxon>
        <taxon>Marinobacteraceae</taxon>
        <taxon>Marinobacter</taxon>
    </lineage>
</organism>
<evidence type="ECO:0000313" key="1">
    <source>
        <dbReference type="EMBL" id="MDF0750294.1"/>
    </source>
</evidence>
<dbReference type="Proteomes" id="UP001143391">
    <property type="component" value="Unassembled WGS sequence"/>
</dbReference>
<reference evidence="1" key="1">
    <citation type="submission" date="2022-07" db="EMBL/GenBank/DDBJ databases">
        <title>Marinobacter iranensis a new bacterium isolate from a hipersaline lake in Iran.</title>
        <authorList>
            <person name="Mohammad A.M.A."/>
            <person name="Cristina S.-P."/>
            <person name="Antonio V."/>
        </authorList>
    </citation>
    <scope>NUCLEOTIDE SEQUENCE</scope>
    <source>
        <strain evidence="1">71-i</strain>
    </source>
</reference>
<proteinExistence type="predicted"/>
<evidence type="ECO:0000313" key="2">
    <source>
        <dbReference type="Proteomes" id="UP001143391"/>
    </source>
</evidence>
<comment type="caution">
    <text evidence="1">The sequence shown here is derived from an EMBL/GenBank/DDBJ whole genome shotgun (WGS) entry which is preliminary data.</text>
</comment>